<evidence type="ECO:0000313" key="5">
    <source>
        <dbReference type="EMBL" id="CAI0557867.1"/>
    </source>
</evidence>
<feature type="compositionally biased region" description="Polar residues" evidence="4">
    <location>
        <begin position="111"/>
        <end position="126"/>
    </location>
</feature>
<feature type="compositionally biased region" description="Polar residues" evidence="4">
    <location>
        <begin position="180"/>
        <end position="195"/>
    </location>
</feature>
<comment type="caution">
    <text evidence="5">The sequence shown here is derived from an EMBL/GenBank/DDBJ whole genome shotgun (WGS) entry which is preliminary data.</text>
</comment>
<keyword evidence="1" id="KW-0678">Repressor</keyword>
<dbReference type="InterPro" id="IPR040356">
    <property type="entry name" value="SPEAR"/>
</dbReference>
<name>A0AAV0RJR3_9ROSI</name>
<protein>
    <submittedName>
        <fullName evidence="5">Uncharacterized protein</fullName>
    </submittedName>
</protein>
<feature type="compositionally biased region" description="Basic residues" evidence="4">
    <location>
        <begin position="28"/>
        <end position="37"/>
    </location>
</feature>
<keyword evidence="3" id="KW-0804">Transcription</keyword>
<dbReference type="AlphaFoldDB" id="A0AAV0RJR3"/>
<dbReference type="GO" id="GO:0003700">
    <property type="term" value="F:DNA-binding transcription factor activity"/>
    <property type="evidence" value="ECO:0007669"/>
    <property type="project" value="InterPro"/>
</dbReference>
<feature type="compositionally biased region" description="Basic and acidic residues" evidence="4">
    <location>
        <begin position="44"/>
        <end position="57"/>
    </location>
</feature>
<feature type="compositionally biased region" description="Polar residues" evidence="4">
    <location>
        <begin position="278"/>
        <end position="287"/>
    </location>
</feature>
<evidence type="ECO:0000256" key="4">
    <source>
        <dbReference type="SAM" id="MobiDB-lite"/>
    </source>
</evidence>
<dbReference type="PANTHER" id="PTHR33388">
    <property type="entry name" value="OS01G0212500 PROTEIN"/>
    <property type="match status" value="1"/>
</dbReference>
<feature type="compositionally biased region" description="Gly residues" evidence="4">
    <location>
        <begin position="1"/>
        <end position="12"/>
    </location>
</feature>
<proteinExistence type="predicted"/>
<evidence type="ECO:0000313" key="6">
    <source>
        <dbReference type="Proteomes" id="UP001154282"/>
    </source>
</evidence>
<keyword evidence="2" id="KW-0805">Transcription regulation</keyword>
<accession>A0AAV0RJR3</accession>
<sequence length="383" mass="41336">MCTTAGNGGAGDGESPSASSCWLTKKTAPSKKQRVPKRGPGVAELEKILREQGDHKKASTTSDVAVVPPPPHPPSPSPPPAAAAGSSLPSSPPPPLSSSATKTPAFPPRSQLYSFLPQPTSWNPGESSHDAGNCSKSEFRFPFSPLLGSNGSSDQQAVPSPVFFQRSQQHSSCPAMMNLFPQNSSAAEPPSNQTALYRRSPVSLPEEDTPSVSFKMVGTKRSCPYTMDVPQIPVFRYQVPSYLPQVTESVSTFSPGSHYNANYRGQSSSYPCEEQSSRRWSGNSNSKDPAFAEGQGSFVLLGCPTTTTRIPKQQHLNFNPPMPHQETNRTMDRPANKLPFYSFIVPEDEGGQQEMDQAETELSFVSGREMTRGDEGLDLSLKL</sequence>
<feature type="compositionally biased region" description="Pro residues" evidence="4">
    <location>
        <begin position="67"/>
        <end position="81"/>
    </location>
</feature>
<gene>
    <name evidence="5" type="ORF">LITE_LOCUS48516</name>
</gene>
<keyword evidence="6" id="KW-1185">Reference proteome</keyword>
<evidence type="ECO:0000256" key="1">
    <source>
        <dbReference type="ARBA" id="ARBA00022491"/>
    </source>
</evidence>
<feature type="region of interest" description="Disordered" evidence="4">
    <location>
        <begin position="1"/>
        <end position="136"/>
    </location>
</feature>
<dbReference type="PANTHER" id="PTHR33388:SF19">
    <property type="entry name" value="SPOROCYTELESS-LIKE EAR-CONTAINING PROTEIN"/>
    <property type="match status" value="1"/>
</dbReference>
<reference evidence="5" key="1">
    <citation type="submission" date="2022-08" db="EMBL/GenBank/DDBJ databases">
        <authorList>
            <person name="Gutierrez-Valencia J."/>
        </authorList>
    </citation>
    <scope>NUCLEOTIDE SEQUENCE</scope>
</reference>
<organism evidence="5 6">
    <name type="scientific">Linum tenue</name>
    <dbReference type="NCBI Taxonomy" id="586396"/>
    <lineage>
        <taxon>Eukaryota</taxon>
        <taxon>Viridiplantae</taxon>
        <taxon>Streptophyta</taxon>
        <taxon>Embryophyta</taxon>
        <taxon>Tracheophyta</taxon>
        <taxon>Spermatophyta</taxon>
        <taxon>Magnoliopsida</taxon>
        <taxon>eudicotyledons</taxon>
        <taxon>Gunneridae</taxon>
        <taxon>Pentapetalae</taxon>
        <taxon>rosids</taxon>
        <taxon>fabids</taxon>
        <taxon>Malpighiales</taxon>
        <taxon>Linaceae</taxon>
        <taxon>Linum</taxon>
    </lineage>
</organism>
<feature type="region of interest" description="Disordered" evidence="4">
    <location>
        <begin position="263"/>
        <end position="291"/>
    </location>
</feature>
<dbReference type="EMBL" id="CAMGYJ010000011">
    <property type="protein sequence ID" value="CAI0557867.1"/>
    <property type="molecule type" value="Genomic_DNA"/>
</dbReference>
<feature type="region of interest" description="Disordered" evidence="4">
    <location>
        <begin position="175"/>
        <end position="210"/>
    </location>
</feature>
<dbReference type="Proteomes" id="UP001154282">
    <property type="component" value="Unassembled WGS sequence"/>
</dbReference>
<evidence type="ECO:0000256" key="2">
    <source>
        <dbReference type="ARBA" id="ARBA00023015"/>
    </source>
</evidence>
<evidence type="ECO:0000256" key="3">
    <source>
        <dbReference type="ARBA" id="ARBA00023163"/>
    </source>
</evidence>